<evidence type="ECO:0000313" key="5">
    <source>
        <dbReference type="Proteomes" id="UP000033632"/>
    </source>
</evidence>
<dbReference type="OrthoDB" id="9805134at2"/>
<dbReference type="InterPro" id="IPR050109">
    <property type="entry name" value="HTH-type_TetR-like_transc_reg"/>
</dbReference>
<dbReference type="Proteomes" id="UP000033632">
    <property type="component" value="Unassembled WGS sequence"/>
</dbReference>
<dbReference type="Pfam" id="PF00440">
    <property type="entry name" value="TetR_N"/>
    <property type="match status" value="1"/>
</dbReference>
<protein>
    <submittedName>
        <fullName evidence="4">TetR family transcriptional regulator</fullName>
    </submittedName>
</protein>
<dbReference type="InterPro" id="IPR001647">
    <property type="entry name" value="HTH_TetR"/>
</dbReference>
<dbReference type="InterPro" id="IPR009057">
    <property type="entry name" value="Homeodomain-like_sf"/>
</dbReference>
<dbReference type="GO" id="GO:0000976">
    <property type="term" value="F:transcription cis-regulatory region binding"/>
    <property type="evidence" value="ECO:0007669"/>
    <property type="project" value="TreeGrafter"/>
</dbReference>
<dbReference type="RefSeq" id="WP_046106754.1">
    <property type="nucleotide sequence ID" value="NZ_JZEX01000022.1"/>
</dbReference>
<dbReference type="AlphaFoldDB" id="A0A0F5FXG4"/>
<dbReference type="PRINTS" id="PR00455">
    <property type="entry name" value="HTHTETR"/>
</dbReference>
<gene>
    <name evidence="4" type="ORF">VE25_01185</name>
</gene>
<dbReference type="GO" id="GO:0003700">
    <property type="term" value="F:DNA-binding transcription factor activity"/>
    <property type="evidence" value="ECO:0007669"/>
    <property type="project" value="TreeGrafter"/>
</dbReference>
<feature type="DNA-binding region" description="H-T-H motif" evidence="2">
    <location>
        <begin position="34"/>
        <end position="53"/>
    </location>
</feature>
<dbReference type="PANTHER" id="PTHR30055">
    <property type="entry name" value="HTH-TYPE TRANSCRIPTIONAL REGULATOR RUTR"/>
    <property type="match status" value="1"/>
</dbReference>
<evidence type="ECO:0000313" key="4">
    <source>
        <dbReference type="EMBL" id="KKB13561.1"/>
    </source>
</evidence>
<dbReference type="InterPro" id="IPR049484">
    <property type="entry name" value="Rv0078-like_C"/>
</dbReference>
<reference evidence="4 5" key="1">
    <citation type="submission" date="2015-03" db="EMBL/GenBank/DDBJ databases">
        <authorList>
            <person name="Hassan Y.I."/>
            <person name="Lepp D."/>
            <person name="Li X.-Z."/>
            <person name="Zhou T."/>
        </authorList>
    </citation>
    <scope>NUCLEOTIDE SEQUENCE [LARGE SCALE GENOMIC DNA]</scope>
    <source>
        <strain evidence="4 5">BD-c194</strain>
    </source>
</reference>
<organism evidence="4 5">
    <name type="scientific">Devosia geojensis</name>
    <dbReference type="NCBI Taxonomy" id="443610"/>
    <lineage>
        <taxon>Bacteria</taxon>
        <taxon>Pseudomonadati</taxon>
        <taxon>Pseudomonadota</taxon>
        <taxon>Alphaproteobacteria</taxon>
        <taxon>Hyphomicrobiales</taxon>
        <taxon>Devosiaceae</taxon>
        <taxon>Devosia</taxon>
    </lineage>
</organism>
<keyword evidence="1 2" id="KW-0238">DNA-binding</keyword>
<dbReference type="EMBL" id="JZEX01000022">
    <property type="protein sequence ID" value="KKB13561.1"/>
    <property type="molecule type" value="Genomic_DNA"/>
</dbReference>
<accession>A0A0F5FXG4</accession>
<evidence type="ECO:0000256" key="1">
    <source>
        <dbReference type="ARBA" id="ARBA00023125"/>
    </source>
</evidence>
<feature type="domain" description="HTH tetR-type" evidence="3">
    <location>
        <begin position="11"/>
        <end position="71"/>
    </location>
</feature>
<dbReference type="PANTHER" id="PTHR30055:SF223">
    <property type="entry name" value="HTH-TYPE TRANSCRIPTIONAL REGULATOR UIDR"/>
    <property type="match status" value="1"/>
</dbReference>
<evidence type="ECO:0000259" key="3">
    <source>
        <dbReference type="PROSITE" id="PS50977"/>
    </source>
</evidence>
<proteinExistence type="predicted"/>
<evidence type="ECO:0000256" key="2">
    <source>
        <dbReference type="PROSITE-ProRule" id="PRU00335"/>
    </source>
</evidence>
<dbReference type="SUPFAM" id="SSF48498">
    <property type="entry name" value="Tetracyclin repressor-like, C-terminal domain"/>
    <property type="match status" value="1"/>
</dbReference>
<dbReference type="PROSITE" id="PS50977">
    <property type="entry name" value="HTH_TETR_2"/>
    <property type="match status" value="1"/>
</dbReference>
<dbReference type="Gene3D" id="1.10.357.10">
    <property type="entry name" value="Tetracycline Repressor, domain 2"/>
    <property type="match status" value="1"/>
</dbReference>
<dbReference type="PATRIC" id="fig|443610.3.peg.2697"/>
<dbReference type="InterPro" id="IPR036271">
    <property type="entry name" value="Tet_transcr_reg_TetR-rel_C_sf"/>
</dbReference>
<dbReference type="Pfam" id="PF21351">
    <property type="entry name" value="TetR_C_41"/>
    <property type="match status" value="1"/>
</dbReference>
<sequence length="206" mass="21958">MAHKPRSQMIAETRGKLLSAGRRAFGTVGYAEASMDDFTAEAGLTRGALYHHFGDKKGLFAAVVSQIDAEVTVRLAEITERAGGGWRGFVESCAAYIEMAIEPEIQRIIHCDGPAVLGESWMTTSQSGCLACLVDDLERLKADGVVGDIDPEAAARLINGASLHAAQWIANSDDPEATSKKAVAAFRALLEGLRVRAAERVGETVN</sequence>
<dbReference type="STRING" id="443610.VE25_01185"/>
<comment type="caution">
    <text evidence="4">The sequence shown here is derived from an EMBL/GenBank/DDBJ whole genome shotgun (WGS) entry which is preliminary data.</text>
</comment>
<name>A0A0F5FXG4_9HYPH</name>
<dbReference type="SUPFAM" id="SSF46689">
    <property type="entry name" value="Homeodomain-like"/>
    <property type="match status" value="1"/>
</dbReference>
<keyword evidence="5" id="KW-1185">Reference proteome</keyword>